<comment type="similarity">
    <text evidence="8 9">Belongs to the TonB-dependent receptor family.</text>
</comment>
<dbReference type="EMBL" id="CP003844">
    <property type="protein sequence ID" value="AFT75463.1"/>
    <property type="molecule type" value="Genomic_DNA"/>
</dbReference>
<dbReference type="Gene3D" id="2.170.130.10">
    <property type="entry name" value="TonB-dependent receptor, plug domain"/>
    <property type="match status" value="1"/>
</dbReference>
<dbReference type="KEGG" id="amg:AMEC673_13885"/>
<evidence type="ECO:0000256" key="8">
    <source>
        <dbReference type="PROSITE-ProRule" id="PRU01360"/>
    </source>
</evidence>
<dbReference type="SUPFAM" id="SSF56935">
    <property type="entry name" value="Porins"/>
    <property type="match status" value="1"/>
</dbReference>
<dbReference type="GO" id="GO:0015344">
    <property type="term" value="F:siderophore uptake transmembrane transporter activity"/>
    <property type="evidence" value="ECO:0007669"/>
    <property type="project" value="TreeGrafter"/>
</dbReference>
<evidence type="ECO:0000256" key="7">
    <source>
        <dbReference type="ARBA" id="ARBA00023237"/>
    </source>
</evidence>
<name>A0AB33A0K3_ALTME</name>
<dbReference type="Pfam" id="PF00593">
    <property type="entry name" value="TonB_dep_Rec_b-barrel"/>
    <property type="match status" value="1"/>
</dbReference>
<feature type="domain" description="TonB-dependent receptor plug" evidence="11">
    <location>
        <begin position="82"/>
        <end position="163"/>
    </location>
</feature>
<dbReference type="InterPro" id="IPR039426">
    <property type="entry name" value="TonB-dep_rcpt-like"/>
</dbReference>
<dbReference type="Pfam" id="PF07715">
    <property type="entry name" value="Plug"/>
    <property type="match status" value="1"/>
</dbReference>
<gene>
    <name evidence="12" type="ordered locus">AMEC673_13885</name>
</gene>
<protein>
    <submittedName>
        <fullName evidence="12">Heme transport protein HutA</fullName>
    </submittedName>
</protein>
<evidence type="ECO:0000313" key="12">
    <source>
        <dbReference type="EMBL" id="AFT75463.1"/>
    </source>
</evidence>
<dbReference type="Gene3D" id="2.40.170.20">
    <property type="entry name" value="TonB-dependent receptor, beta-barrel domain"/>
    <property type="match status" value="1"/>
</dbReference>
<dbReference type="PANTHER" id="PTHR30069">
    <property type="entry name" value="TONB-DEPENDENT OUTER MEMBRANE RECEPTOR"/>
    <property type="match status" value="1"/>
</dbReference>
<keyword evidence="6 8" id="KW-0472">Membrane</keyword>
<accession>A0AB33A0K3</accession>
<evidence type="ECO:0000256" key="3">
    <source>
        <dbReference type="ARBA" id="ARBA00022452"/>
    </source>
</evidence>
<evidence type="ECO:0000256" key="6">
    <source>
        <dbReference type="ARBA" id="ARBA00023136"/>
    </source>
</evidence>
<keyword evidence="3 8" id="KW-1134">Transmembrane beta strand</keyword>
<keyword evidence="4 8" id="KW-0812">Transmembrane</keyword>
<evidence type="ECO:0000259" key="10">
    <source>
        <dbReference type="Pfam" id="PF00593"/>
    </source>
</evidence>
<comment type="subcellular location">
    <subcellularLocation>
        <location evidence="1 8">Cell outer membrane</location>
        <topology evidence="1 8">Multi-pass membrane protein</topology>
    </subcellularLocation>
</comment>
<keyword evidence="2 8" id="KW-0813">Transport</keyword>
<dbReference type="Proteomes" id="UP000006296">
    <property type="component" value="Chromosome"/>
</dbReference>
<dbReference type="InterPro" id="IPR037066">
    <property type="entry name" value="Plug_dom_sf"/>
</dbReference>
<dbReference type="PROSITE" id="PS52016">
    <property type="entry name" value="TONB_DEPENDENT_REC_3"/>
    <property type="match status" value="1"/>
</dbReference>
<evidence type="ECO:0000259" key="11">
    <source>
        <dbReference type="Pfam" id="PF07715"/>
    </source>
</evidence>
<evidence type="ECO:0000256" key="5">
    <source>
        <dbReference type="ARBA" id="ARBA00023077"/>
    </source>
</evidence>
<feature type="domain" description="TonB-dependent receptor-like beta-barrel" evidence="10">
    <location>
        <begin position="235"/>
        <end position="653"/>
    </location>
</feature>
<evidence type="ECO:0000256" key="2">
    <source>
        <dbReference type="ARBA" id="ARBA00022448"/>
    </source>
</evidence>
<dbReference type="InterPro" id="IPR012910">
    <property type="entry name" value="Plug_dom"/>
</dbReference>
<organism evidence="12 13">
    <name type="scientific">Alteromonas macleodii (strain English Channel 673)</name>
    <dbReference type="NCBI Taxonomy" id="1004788"/>
    <lineage>
        <taxon>Bacteria</taxon>
        <taxon>Pseudomonadati</taxon>
        <taxon>Pseudomonadota</taxon>
        <taxon>Gammaproteobacteria</taxon>
        <taxon>Alteromonadales</taxon>
        <taxon>Alteromonadaceae</taxon>
        <taxon>Alteromonas/Salinimonas group</taxon>
        <taxon>Alteromonas</taxon>
    </lineage>
</organism>
<evidence type="ECO:0000256" key="9">
    <source>
        <dbReference type="RuleBase" id="RU003357"/>
    </source>
</evidence>
<dbReference type="GO" id="GO:0044718">
    <property type="term" value="P:siderophore transmembrane transport"/>
    <property type="evidence" value="ECO:0007669"/>
    <property type="project" value="TreeGrafter"/>
</dbReference>
<proteinExistence type="inferred from homology"/>
<evidence type="ECO:0000256" key="1">
    <source>
        <dbReference type="ARBA" id="ARBA00004571"/>
    </source>
</evidence>
<evidence type="ECO:0000313" key="13">
    <source>
        <dbReference type="Proteomes" id="UP000006296"/>
    </source>
</evidence>
<dbReference type="GO" id="GO:0009279">
    <property type="term" value="C:cell outer membrane"/>
    <property type="evidence" value="ECO:0007669"/>
    <property type="project" value="UniProtKB-SubCell"/>
</dbReference>
<dbReference type="InterPro" id="IPR000531">
    <property type="entry name" value="Beta-barrel_TonB"/>
</dbReference>
<dbReference type="AlphaFoldDB" id="A0AB33A0K3"/>
<sequence>MFSFLLDSSFSMSSKSSSGLSVSIAALPLLLTSSLSVAQGAPLKEVERYTVTAARPYYDETLSRIFPQYEFDKSGLVAPLHTNDVLLQSPSVSLNGQGGQIQSISIRGYSRWRIQTLLDGVPIVSDRRAGSSIGFIPPDFISTVSVLPGAASTYLGSGAIGGAVNLHFGEIQKPHLRVGYSSNQQMKALSYAGSTRRADNSNSLTEESETDWNISYRSADNGEDANGGSLFDQFEQSGLFVRHRPVDSVIKEAWTLYSDNNDIGKSSSDFPESRITTYPDNTHWLGKIAFESHLFTGNVWWHKSSLETSVLRPESRINDSENKAFDYGFNISTDTQLKDWDLNWQLQVTGRDGVVADEREFTLTPAESALPDTTSPSFITNAFEAELAYEVRTLDASEITTAAVADASRQWQSLSLALGARVDWQRQSDDSDANTFQSSTAQTNTNLSGYLGANYQLSQHWAAGMYVSSAFRNPSLTERFFAGETPRGTVLGSLKLETEQALNMQASVAYSSEQLQGSIEVFNQKIDNYIERIMVAEDVLQYSNLDSATIEGVSYQLSWQSHNDALDARLSGMWISGEDDLGNSIADIPANSQRLDLGVQWQAVRFFTVFAYRASKTDIADGEQALDEVFTLDMGVDWQLNERVQLQASWRNLTNQQYYTSADDKAAFAQGESVQLAITYLL</sequence>
<evidence type="ECO:0000256" key="4">
    <source>
        <dbReference type="ARBA" id="ARBA00022692"/>
    </source>
</evidence>
<keyword evidence="7 8" id="KW-0998">Cell outer membrane</keyword>
<keyword evidence="5 9" id="KW-0798">TonB box</keyword>
<dbReference type="InterPro" id="IPR036942">
    <property type="entry name" value="Beta-barrel_TonB_sf"/>
</dbReference>
<dbReference type="PANTHER" id="PTHR30069:SF40">
    <property type="entry name" value="TONB-DEPENDENT RECEPTOR NMB0964-RELATED"/>
    <property type="match status" value="1"/>
</dbReference>
<reference evidence="13" key="1">
    <citation type="journal article" date="2012" name="Sci. Rep.">
        <title>Genomes of surface isolates of Alteromonas macleodii: the life of a widespread marine opportunistic copiotroph.</title>
        <authorList>
            <person name="Lopez-Perez M."/>
            <person name="Gonzaga A."/>
            <person name="Martin-Cuadrado A.B."/>
            <person name="Onyshchenko O."/>
            <person name="Ghavidel A."/>
            <person name="Ghai R."/>
            <person name="Rodriguez-Valera F."/>
        </authorList>
    </citation>
    <scope>NUCLEOTIDE SEQUENCE [LARGE SCALE GENOMIC DNA]</scope>
    <source>
        <strain evidence="13">English Channel 673</strain>
    </source>
</reference>